<feature type="region of interest" description="Disordered" evidence="1">
    <location>
        <begin position="99"/>
        <end position="127"/>
    </location>
</feature>
<dbReference type="AlphaFoldDB" id="A0A7S0R6K7"/>
<protein>
    <submittedName>
        <fullName evidence="3">Uncharacterized protein</fullName>
    </submittedName>
</protein>
<sequence>MLAVILRIACGLLLVVASSATGHRAERDPDFRANTWRRNRANYLALEMIDQRCPTQLAKYMREYHVNAEGVGLENAERGVQTPGLAHEAAHEEMVKKNELHQQHLEDARKRDPALNTPPPPAQLRKSRRHLSMVEYEVMPGDEPPITPWESRTTACVEAAKIVQLYCVGAAEDKGMAEAAPYLEALHCTNVLRG</sequence>
<accession>A0A7S0R6K7</accession>
<name>A0A7S0R6K7_9CHLO</name>
<feature type="compositionally biased region" description="Basic and acidic residues" evidence="1">
    <location>
        <begin position="99"/>
        <end position="113"/>
    </location>
</feature>
<evidence type="ECO:0000256" key="1">
    <source>
        <dbReference type="SAM" id="MobiDB-lite"/>
    </source>
</evidence>
<organism evidence="3">
    <name type="scientific">Pyramimonas obovata</name>
    <dbReference type="NCBI Taxonomy" id="1411642"/>
    <lineage>
        <taxon>Eukaryota</taxon>
        <taxon>Viridiplantae</taxon>
        <taxon>Chlorophyta</taxon>
        <taxon>Pyramimonadophyceae</taxon>
        <taxon>Pyramimonadales</taxon>
        <taxon>Pyramimonadaceae</taxon>
        <taxon>Pyramimonas</taxon>
        <taxon>Pyramimonas incertae sedis</taxon>
    </lineage>
</organism>
<evidence type="ECO:0000256" key="2">
    <source>
        <dbReference type="SAM" id="SignalP"/>
    </source>
</evidence>
<feature type="chain" id="PRO_5030906999" evidence="2">
    <location>
        <begin position="26"/>
        <end position="194"/>
    </location>
</feature>
<feature type="signal peptide" evidence="2">
    <location>
        <begin position="1"/>
        <end position="25"/>
    </location>
</feature>
<dbReference type="EMBL" id="HBFA01018791">
    <property type="protein sequence ID" value="CAD8668608.1"/>
    <property type="molecule type" value="Transcribed_RNA"/>
</dbReference>
<keyword evidence="2" id="KW-0732">Signal</keyword>
<proteinExistence type="predicted"/>
<reference evidence="3" key="1">
    <citation type="submission" date="2021-01" db="EMBL/GenBank/DDBJ databases">
        <authorList>
            <person name="Corre E."/>
            <person name="Pelletier E."/>
            <person name="Niang G."/>
            <person name="Scheremetjew M."/>
            <person name="Finn R."/>
            <person name="Kale V."/>
            <person name="Holt S."/>
            <person name="Cochrane G."/>
            <person name="Meng A."/>
            <person name="Brown T."/>
            <person name="Cohen L."/>
        </authorList>
    </citation>
    <scope>NUCLEOTIDE SEQUENCE</scope>
    <source>
        <strain evidence="3">CCMP722</strain>
    </source>
</reference>
<evidence type="ECO:0000313" key="3">
    <source>
        <dbReference type="EMBL" id="CAD8668608.1"/>
    </source>
</evidence>
<gene>
    <name evidence="3" type="ORF">POBO1169_LOCUS9617</name>
</gene>